<feature type="compositionally biased region" description="Basic and acidic residues" evidence="1">
    <location>
        <begin position="19"/>
        <end position="40"/>
    </location>
</feature>
<feature type="region of interest" description="Disordered" evidence="1">
    <location>
        <begin position="1"/>
        <end position="175"/>
    </location>
</feature>
<evidence type="ECO:0000313" key="2">
    <source>
        <dbReference type="EMBL" id="CAA9215267.1"/>
    </source>
</evidence>
<evidence type="ECO:0000256" key="1">
    <source>
        <dbReference type="SAM" id="MobiDB-lite"/>
    </source>
</evidence>
<feature type="non-terminal residue" evidence="2">
    <location>
        <position position="1"/>
    </location>
</feature>
<feature type="compositionally biased region" description="Basic residues" evidence="1">
    <location>
        <begin position="132"/>
        <end position="146"/>
    </location>
</feature>
<feature type="compositionally biased region" description="Low complexity" evidence="1">
    <location>
        <begin position="63"/>
        <end position="79"/>
    </location>
</feature>
<sequence>AHQEPQRRPRGPRAPARLQPDRHARARDRREPHLRGDRDLPGGLGVRPARGGREDLVGGGLGLLPAAAAGGARRPAAGLHRGRAALRRPHDRGAARAGRRAVPPRRDHRLDQGDRRPLGRGGQRTGQGPGVRRPHRRDRPPRGPRRPARDHLLPVAPKGAGAGRGRCVTGARGAV</sequence>
<organism evidence="2">
    <name type="scientific">uncultured Blastococcus sp</name>
    <dbReference type="NCBI Taxonomy" id="217144"/>
    <lineage>
        <taxon>Bacteria</taxon>
        <taxon>Bacillati</taxon>
        <taxon>Actinomycetota</taxon>
        <taxon>Actinomycetes</taxon>
        <taxon>Geodermatophilales</taxon>
        <taxon>Geodermatophilaceae</taxon>
        <taxon>Blastococcus</taxon>
        <taxon>environmental samples</taxon>
    </lineage>
</organism>
<dbReference type="EMBL" id="CADCTN010000016">
    <property type="protein sequence ID" value="CAA9215267.1"/>
    <property type="molecule type" value="Genomic_DNA"/>
</dbReference>
<protein>
    <submittedName>
        <fullName evidence="2">Uncharacterized protein</fullName>
    </submittedName>
</protein>
<name>A0A6J4H818_9ACTN</name>
<proteinExistence type="predicted"/>
<feature type="non-terminal residue" evidence="2">
    <location>
        <position position="175"/>
    </location>
</feature>
<accession>A0A6J4H818</accession>
<feature type="compositionally biased region" description="Gly residues" evidence="1">
    <location>
        <begin position="119"/>
        <end position="129"/>
    </location>
</feature>
<dbReference type="AlphaFoldDB" id="A0A6J4H818"/>
<gene>
    <name evidence="2" type="ORF">AVDCRST_MAG52-177</name>
</gene>
<feature type="compositionally biased region" description="Basic and acidic residues" evidence="1">
    <location>
        <begin position="104"/>
        <end position="117"/>
    </location>
</feature>
<feature type="compositionally biased region" description="Basic residues" evidence="1">
    <location>
        <begin position="80"/>
        <end position="90"/>
    </location>
</feature>
<reference evidence="2" key="1">
    <citation type="submission" date="2020-02" db="EMBL/GenBank/DDBJ databases">
        <authorList>
            <person name="Meier V. D."/>
        </authorList>
    </citation>
    <scope>NUCLEOTIDE SEQUENCE</scope>
    <source>
        <strain evidence="2">AVDCRST_MAG52</strain>
    </source>
</reference>